<feature type="non-terminal residue" evidence="1">
    <location>
        <position position="1"/>
    </location>
</feature>
<evidence type="ECO:0000313" key="2">
    <source>
        <dbReference type="Proteomes" id="UP001345963"/>
    </source>
</evidence>
<accession>A0ABU7BVH4</accession>
<organism evidence="1 2">
    <name type="scientific">Ataeniobius toweri</name>
    <dbReference type="NCBI Taxonomy" id="208326"/>
    <lineage>
        <taxon>Eukaryota</taxon>
        <taxon>Metazoa</taxon>
        <taxon>Chordata</taxon>
        <taxon>Craniata</taxon>
        <taxon>Vertebrata</taxon>
        <taxon>Euteleostomi</taxon>
        <taxon>Actinopterygii</taxon>
        <taxon>Neopterygii</taxon>
        <taxon>Teleostei</taxon>
        <taxon>Neoteleostei</taxon>
        <taxon>Acanthomorphata</taxon>
        <taxon>Ovalentaria</taxon>
        <taxon>Atherinomorphae</taxon>
        <taxon>Cyprinodontiformes</taxon>
        <taxon>Goodeidae</taxon>
        <taxon>Ataeniobius</taxon>
    </lineage>
</organism>
<proteinExistence type="predicted"/>
<evidence type="ECO:0000313" key="1">
    <source>
        <dbReference type="EMBL" id="MED6254090.1"/>
    </source>
</evidence>
<dbReference type="Proteomes" id="UP001345963">
    <property type="component" value="Unassembled WGS sequence"/>
</dbReference>
<keyword evidence="2" id="KW-1185">Reference proteome</keyword>
<name>A0ABU7BVH4_9TELE</name>
<gene>
    <name evidence="1" type="ORF">ATANTOWER_015381</name>
</gene>
<comment type="caution">
    <text evidence="1">The sequence shown here is derived from an EMBL/GenBank/DDBJ whole genome shotgun (WGS) entry which is preliminary data.</text>
</comment>
<protein>
    <submittedName>
        <fullName evidence="1">Uncharacterized protein</fullName>
    </submittedName>
</protein>
<dbReference type="EMBL" id="JAHUTI010069161">
    <property type="protein sequence ID" value="MED6254090.1"/>
    <property type="molecule type" value="Genomic_DNA"/>
</dbReference>
<sequence length="132" mass="14177">LRSTELLYSGPYNVVKTSWRSGNFSLTWTPSVTEAGQSHPICFVAQANVSGTFYHSDLRCVIVTVGNSTTPAPGTQYVIALDMQISTTLSLENDSDTIITLIKNKLIEKGLPSTITVRLLSSGRVAVTTASP</sequence>
<reference evidence="1 2" key="1">
    <citation type="submission" date="2021-07" db="EMBL/GenBank/DDBJ databases">
        <authorList>
            <person name="Palmer J.M."/>
        </authorList>
    </citation>
    <scope>NUCLEOTIDE SEQUENCE [LARGE SCALE GENOMIC DNA]</scope>
    <source>
        <strain evidence="1 2">AT_MEX2019</strain>
        <tissue evidence="1">Muscle</tissue>
    </source>
</reference>